<comment type="subcellular location">
    <subcellularLocation>
        <location evidence="1">Peroxisome</location>
    </subcellularLocation>
</comment>
<dbReference type="GO" id="GO:0005739">
    <property type="term" value="C:mitochondrion"/>
    <property type="evidence" value="ECO:0007669"/>
    <property type="project" value="TreeGrafter"/>
</dbReference>
<name>A0A428UWP9_9HYPO</name>
<dbReference type="SUPFAM" id="SSF52096">
    <property type="entry name" value="ClpP/crotonase"/>
    <property type="match status" value="1"/>
</dbReference>
<dbReference type="EMBL" id="NIZV01000019">
    <property type="protein sequence ID" value="RSM18692.1"/>
    <property type="molecule type" value="Genomic_DNA"/>
</dbReference>
<keyword evidence="5" id="KW-0413">Isomerase</keyword>
<evidence type="ECO:0000256" key="2">
    <source>
        <dbReference type="ARBA" id="ARBA00004924"/>
    </source>
</evidence>
<evidence type="ECO:0000256" key="4">
    <source>
        <dbReference type="ARBA" id="ARBA00023140"/>
    </source>
</evidence>
<evidence type="ECO:0000313" key="9">
    <source>
        <dbReference type="Proteomes" id="UP000288429"/>
    </source>
</evidence>
<dbReference type="Proteomes" id="UP000288429">
    <property type="component" value="Unassembled WGS sequence"/>
</dbReference>
<sequence>MSTTNPRNVPQVHDLIISFPKPNVLLVTLNRPSRLNAIPPWQHQELDKVFKWYDQEPSLRCAVLTGTGRAFCAGADLKDWNDLAAVPGAVTPPRWETTGFGGISNRVGKKPVIAAVNGICAGGGMEMVVNCDLVVAAEEAARFSLPEVKRGVVALAGVLPRLMHSLGKQRASEMALLGRTYSAHELKDWGLVNFVVKDMEVLTEALNLAEEVANNSPDSVIVSREGLSLGWENMGPVQATEELGNGLYKKMDGESNMKEGLLSFVEKRRPRWKDSKL</sequence>
<reference evidence="8 9" key="1">
    <citation type="submission" date="2017-06" db="EMBL/GenBank/DDBJ databases">
        <title>Cmopartive genomic analysis of Ambrosia Fusariam Clade fungi.</title>
        <authorList>
            <person name="Stajich J.E."/>
            <person name="Carrillo J."/>
            <person name="Kijimoto T."/>
            <person name="Eskalen A."/>
            <person name="O'Donnell K."/>
            <person name="Kasson M."/>
        </authorList>
    </citation>
    <scope>NUCLEOTIDE SEQUENCE [LARGE SCALE GENOMIC DNA]</scope>
    <source>
        <strain evidence="8 9">NRRL 20438</strain>
    </source>
</reference>
<evidence type="ECO:0008006" key="10">
    <source>
        <dbReference type="Google" id="ProtNLM"/>
    </source>
</evidence>
<comment type="caution">
    <text evidence="8">The sequence shown here is derived from an EMBL/GenBank/DDBJ whole genome shotgun (WGS) entry which is preliminary data.</text>
</comment>
<comment type="pathway">
    <text evidence="2">Siderophore biosynthesis.</text>
</comment>
<protein>
    <recommendedName>
        <fullName evidence="10">Enoyl-CoA hydratase</fullName>
    </recommendedName>
</protein>
<accession>A0A428UWP9</accession>
<dbReference type="Gene3D" id="3.90.226.10">
    <property type="entry name" value="2-enoyl-CoA Hydratase, Chain A, domain 1"/>
    <property type="match status" value="1"/>
</dbReference>
<dbReference type="InterPro" id="IPR001753">
    <property type="entry name" value="Enoyl-CoA_hydra/iso"/>
</dbReference>
<comment type="similarity">
    <text evidence="3 7">Belongs to the enoyl-CoA hydratase/isomerase family.</text>
</comment>
<dbReference type="PANTHER" id="PTHR11941">
    <property type="entry name" value="ENOYL-COA HYDRATASE-RELATED"/>
    <property type="match status" value="1"/>
</dbReference>
<dbReference type="GO" id="GO:0005777">
    <property type="term" value="C:peroxisome"/>
    <property type="evidence" value="ECO:0007669"/>
    <property type="project" value="UniProtKB-SubCell"/>
</dbReference>
<evidence type="ECO:0000256" key="5">
    <source>
        <dbReference type="ARBA" id="ARBA00023235"/>
    </source>
</evidence>
<dbReference type="GO" id="GO:0016853">
    <property type="term" value="F:isomerase activity"/>
    <property type="evidence" value="ECO:0007669"/>
    <property type="project" value="UniProtKB-KW"/>
</dbReference>
<evidence type="ECO:0000256" key="7">
    <source>
        <dbReference type="RuleBase" id="RU003707"/>
    </source>
</evidence>
<evidence type="ECO:0000256" key="1">
    <source>
        <dbReference type="ARBA" id="ARBA00004275"/>
    </source>
</evidence>
<dbReference type="GO" id="GO:0016829">
    <property type="term" value="F:lyase activity"/>
    <property type="evidence" value="ECO:0007669"/>
    <property type="project" value="UniProtKB-KW"/>
</dbReference>
<gene>
    <name evidence="8" type="ORF">CDV31_002412</name>
</gene>
<keyword evidence="4" id="KW-0576">Peroxisome</keyword>
<evidence type="ECO:0000256" key="3">
    <source>
        <dbReference type="ARBA" id="ARBA00005254"/>
    </source>
</evidence>
<evidence type="ECO:0000313" key="8">
    <source>
        <dbReference type="EMBL" id="RSM18692.1"/>
    </source>
</evidence>
<dbReference type="PROSITE" id="PS00166">
    <property type="entry name" value="ENOYL_COA_HYDRATASE"/>
    <property type="match status" value="1"/>
</dbReference>
<dbReference type="FunFam" id="3.90.226.10:FF:000074">
    <property type="entry name" value="Enoyl-CoA hydratase (AFU_orthologue AFUA_2G10650)"/>
    <property type="match status" value="1"/>
</dbReference>
<organism evidence="8 9">
    <name type="scientific">Fusarium ambrosium</name>
    <dbReference type="NCBI Taxonomy" id="131363"/>
    <lineage>
        <taxon>Eukaryota</taxon>
        <taxon>Fungi</taxon>
        <taxon>Dikarya</taxon>
        <taxon>Ascomycota</taxon>
        <taxon>Pezizomycotina</taxon>
        <taxon>Sordariomycetes</taxon>
        <taxon>Hypocreomycetidae</taxon>
        <taxon>Hypocreales</taxon>
        <taxon>Nectriaceae</taxon>
        <taxon>Fusarium</taxon>
        <taxon>Fusarium solani species complex</taxon>
    </lineage>
</organism>
<dbReference type="InterPro" id="IPR029045">
    <property type="entry name" value="ClpP/crotonase-like_dom_sf"/>
</dbReference>
<keyword evidence="6" id="KW-0456">Lyase</keyword>
<proteinExistence type="inferred from homology"/>
<evidence type="ECO:0000256" key="6">
    <source>
        <dbReference type="ARBA" id="ARBA00023239"/>
    </source>
</evidence>
<dbReference type="CDD" id="cd06558">
    <property type="entry name" value="crotonase-like"/>
    <property type="match status" value="1"/>
</dbReference>
<dbReference type="InterPro" id="IPR018376">
    <property type="entry name" value="Enoyl-CoA_hyd/isom_CS"/>
</dbReference>
<dbReference type="Pfam" id="PF00378">
    <property type="entry name" value="ECH_1"/>
    <property type="match status" value="1"/>
</dbReference>
<dbReference type="GO" id="GO:0006635">
    <property type="term" value="P:fatty acid beta-oxidation"/>
    <property type="evidence" value="ECO:0007669"/>
    <property type="project" value="TreeGrafter"/>
</dbReference>
<dbReference type="AlphaFoldDB" id="A0A428UWP9"/>
<dbReference type="PANTHER" id="PTHR11941:SF158">
    <property type="entry name" value="ENOYL-COA HYDRATASE (AFU_ORTHOLOGUE AFUA_2G10650)"/>
    <property type="match status" value="1"/>
</dbReference>
<keyword evidence="9" id="KW-1185">Reference proteome</keyword>